<dbReference type="RefSeq" id="WP_055731594.1">
    <property type="nucleotide sequence ID" value="NZ_BMDY01000026.1"/>
</dbReference>
<dbReference type="InterPro" id="IPR017900">
    <property type="entry name" value="4Fe4S_Fe_S_CS"/>
</dbReference>
<dbReference type="InterPro" id="IPR050572">
    <property type="entry name" value="Fe-S_Ferredoxin"/>
</dbReference>
<evidence type="ECO:0000256" key="4">
    <source>
        <dbReference type="ARBA" id="ARBA00022485"/>
    </source>
</evidence>
<gene>
    <name evidence="13" type="ORF">GCM10007414_34660</name>
</gene>
<dbReference type="NCBIfam" id="TIGR02936">
    <property type="entry name" value="fdxN_nitrog"/>
    <property type="match status" value="1"/>
</dbReference>
<dbReference type="Proteomes" id="UP000651977">
    <property type="component" value="Unassembled WGS sequence"/>
</dbReference>
<comment type="cofactor">
    <cofactor evidence="1">
        <name>[4Fe-4S] cluster</name>
        <dbReference type="ChEBI" id="CHEBI:49883"/>
    </cofactor>
</comment>
<evidence type="ECO:0000313" key="14">
    <source>
        <dbReference type="Proteomes" id="UP000651977"/>
    </source>
</evidence>
<comment type="caution">
    <text evidence="13">The sequence shown here is derived from an EMBL/GenBank/DDBJ whole genome shotgun (WGS) entry which is preliminary data.</text>
</comment>
<sequence length="101" mass="11067">MSEKSYMGLTRDGTPWEPQFVTALDQNACIGCGRCYKVCPRDVFDLVEKEIDEDDDAYDDYEDDVVMVMSLKNAGDCIGCAACSTVCAKNCHTHTPASALV</sequence>
<keyword evidence="5" id="KW-0479">Metal-binding</keyword>
<reference evidence="14" key="1">
    <citation type="journal article" date="2019" name="Int. J. Syst. Evol. Microbiol.">
        <title>The Global Catalogue of Microorganisms (GCM) 10K type strain sequencing project: providing services to taxonomists for standard genome sequencing and annotation.</title>
        <authorList>
            <consortium name="The Broad Institute Genomics Platform"/>
            <consortium name="The Broad Institute Genome Sequencing Center for Infectious Disease"/>
            <person name="Wu L."/>
            <person name="Ma J."/>
        </authorList>
    </citation>
    <scope>NUCLEOTIDE SEQUENCE [LARGE SCALE GENOMIC DNA]</scope>
    <source>
        <strain evidence="14">CGMCC 1.10131</strain>
    </source>
</reference>
<evidence type="ECO:0000256" key="11">
    <source>
        <dbReference type="ARBA" id="ARBA00030616"/>
    </source>
</evidence>
<keyword evidence="9" id="KW-0411">Iron-sulfur</keyword>
<keyword evidence="6" id="KW-0677">Repeat</keyword>
<evidence type="ECO:0000256" key="8">
    <source>
        <dbReference type="ARBA" id="ARBA00023004"/>
    </source>
</evidence>
<protein>
    <recommendedName>
        <fullName evidence="11">Ferredoxin III</fullName>
    </recommendedName>
</protein>
<dbReference type="PANTHER" id="PTHR43687:SF1">
    <property type="entry name" value="FERREDOXIN III"/>
    <property type="match status" value="1"/>
</dbReference>
<evidence type="ECO:0000313" key="13">
    <source>
        <dbReference type="EMBL" id="GGB18308.1"/>
    </source>
</evidence>
<evidence type="ECO:0000256" key="10">
    <source>
        <dbReference type="ARBA" id="ARBA00023231"/>
    </source>
</evidence>
<keyword evidence="8" id="KW-0408">Iron</keyword>
<keyword evidence="14" id="KW-1185">Reference proteome</keyword>
<evidence type="ECO:0000256" key="7">
    <source>
        <dbReference type="ARBA" id="ARBA00022982"/>
    </source>
</evidence>
<dbReference type="Pfam" id="PF13237">
    <property type="entry name" value="Fer4_10"/>
    <property type="match status" value="1"/>
</dbReference>
<evidence type="ECO:0000256" key="5">
    <source>
        <dbReference type="ARBA" id="ARBA00022723"/>
    </source>
</evidence>
<feature type="domain" description="4Fe-4S ferredoxin-type" evidence="12">
    <location>
        <begin position="20"/>
        <end position="49"/>
    </location>
</feature>
<evidence type="ECO:0000256" key="6">
    <source>
        <dbReference type="ARBA" id="ARBA00022737"/>
    </source>
</evidence>
<keyword evidence="10" id="KW-0535">Nitrogen fixation</keyword>
<name>A0ABQ1I6L4_9ALTE</name>
<evidence type="ECO:0000256" key="3">
    <source>
        <dbReference type="ARBA" id="ARBA00022448"/>
    </source>
</evidence>
<comment type="function">
    <text evidence="2">Ferredoxins are iron-sulfur proteins that transfer electrons in a wide variety of metabolic reactions.</text>
</comment>
<dbReference type="Gene3D" id="3.30.70.20">
    <property type="match status" value="1"/>
</dbReference>
<evidence type="ECO:0000256" key="1">
    <source>
        <dbReference type="ARBA" id="ARBA00001966"/>
    </source>
</evidence>
<feature type="domain" description="4Fe-4S ferredoxin-type" evidence="12">
    <location>
        <begin position="67"/>
        <end position="97"/>
    </location>
</feature>
<keyword evidence="4" id="KW-0004">4Fe-4S</keyword>
<keyword evidence="7" id="KW-0249">Electron transport</keyword>
<dbReference type="SUPFAM" id="SSF46548">
    <property type="entry name" value="alpha-helical ferredoxin"/>
    <property type="match status" value="1"/>
</dbReference>
<keyword evidence="3" id="KW-0813">Transport</keyword>
<dbReference type="PANTHER" id="PTHR43687">
    <property type="entry name" value="ADENYLYLSULFATE REDUCTASE, BETA SUBUNIT"/>
    <property type="match status" value="1"/>
</dbReference>
<dbReference type="InterPro" id="IPR017896">
    <property type="entry name" value="4Fe4S_Fe-S-bd"/>
</dbReference>
<organism evidence="13 14">
    <name type="scientific">Agarivorans gilvus</name>
    <dbReference type="NCBI Taxonomy" id="680279"/>
    <lineage>
        <taxon>Bacteria</taxon>
        <taxon>Pseudomonadati</taxon>
        <taxon>Pseudomonadota</taxon>
        <taxon>Gammaproteobacteria</taxon>
        <taxon>Alteromonadales</taxon>
        <taxon>Alteromonadaceae</taxon>
        <taxon>Agarivorans</taxon>
    </lineage>
</organism>
<evidence type="ECO:0000259" key="12">
    <source>
        <dbReference type="PROSITE" id="PS51379"/>
    </source>
</evidence>
<proteinExistence type="predicted"/>
<dbReference type="PROSITE" id="PS00198">
    <property type="entry name" value="4FE4S_FER_1"/>
    <property type="match status" value="1"/>
</dbReference>
<dbReference type="EMBL" id="BMDY01000026">
    <property type="protein sequence ID" value="GGB18308.1"/>
    <property type="molecule type" value="Genomic_DNA"/>
</dbReference>
<accession>A0ABQ1I6L4</accession>
<evidence type="ECO:0000256" key="2">
    <source>
        <dbReference type="ARBA" id="ARBA00003532"/>
    </source>
</evidence>
<dbReference type="PROSITE" id="PS51379">
    <property type="entry name" value="4FE4S_FER_2"/>
    <property type="match status" value="2"/>
</dbReference>
<evidence type="ECO:0000256" key="9">
    <source>
        <dbReference type="ARBA" id="ARBA00023014"/>
    </source>
</evidence>
<dbReference type="InterPro" id="IPR014283">
    <property type="entry name" value="FdIII_4_nif"/>
</dbReference>